<sequence length="246" mass="27529">MLVRKRSHDDMEGTLVMQMFQSFRSELDEHHDRRERVIKASRDVTAASKKVIFSLQRSAILSQHFQAKRSAGAAVWPHYNTIRTHLSSVAADLQGINAARYERQITWGLQEWMEAVAFETYLEEAKLLTFDDAVARLRSFAEGSAMPLTYKDYLLGIYDTTGELMRFAITTMATGGQVPAVSGQPDRNVVNDLRMLRAALESLNSGRGPFANEVDKKAQVMRTSVEKAEKALYGLVVRGAEMPAVG</sequence>
<evidence type="ECO:0000256" key="5">
    <source>
        <dbReference type="ARBA" id="ARBA00023242"/>
    </source>
</evidence>
<keyword evidence="5" id="KW-0539">Nucleus</keyword>
<accession>A0A6A7BQV8</accession>
<dbReference type="Proteomes" id="UP000799421">
    <property type="component" value="Unassembled WGS sequence"/>
</dbReference>
<reference evidence="6" key="1">
    <citation type="journal article" date="2020" name="Stud. Mycol.">
        <title>101 Dothideomycetes genomes: a test case for predicting lifestyles and emergence of pathogens.</title>
        <authorList>
            <person name="Haridas S."/>
            <person name="Albert R."/>
            <person name="Binder M."/>
            <person name="Bloem J."/>
            <person name="Labutti K."/>
            <person name="Salamov A."/>
            <person name="Andreopoulos B."/>
            <person name="Baker S."/>
            <person name="Barry K."/>
            <person name="Bills G."/>
            <person name="Bluhm B."/>
            <person name="Cannon C."/>
            <person name="Castanera R."/>
            <person name="Culley D."/>
            <person name="Daum C."/>
            <person name="Ezra D."/>
            <person name="Gonzalez J."/>
            <person name="Henrissat B."/>
            <person name="Kuo A."/>
            <person name="Liang C."/>
            <person name="Lipzen A."/>
            <person name="Lutzoni F."/>
            <person name="Magnuson J."/>
            <person name="Mondo S."/>
            <person name="Nolan M."/>
            <person name="Ohm R."/>
            <person name="Pangilinan J."/>
            <person name="Park H.-J."/>
            <person name="Ramirez L."/>
            <person name="Alfaro M."/>
            <person name="Sun H."/>
            <person name="Tritt A."/>
            <person name="Yoshinaga Y."/>
            <person name="Zwiers L.-H."/>
            <person name="Turgeon B."/>
            <person name="Goodwin S."/>
            <person name="Spatafora J."/>
            <person name="Crous P."/>
            <person name="Grigoriev I."/>
        </authorList>
    </citation>
    <scope>NUCLEOTIDE SEQUENCE</scope>
    <source>
        <strain evidence="6">CBS 480.64</strain>
    </source>
</reference>
<dbReference type="PANTHER" id="PTHR10741">
    <property type="entry name" value="TRANSLIN AND TRANSLIN ASSOCIATED PROTEIN X"/>
    <property type="match status" value="1"/>
</dbReference>
<keyword evidence="7" id="KW-1185">Reference proteome</keyword>
<name>A0A6A7BQV8_9PEZI</name>
<dbReference type="GO" id="GO:0005737">
    <property type="term" value="C:cytoplasm"/>
    <property type="evidence" value="ECO:0007669"/>
    <property type="project" value="UniProtKB-SubCell"/>
</dbReference>
<dbReference type="InterPro" id="IPR002848">
    <property type="entry name" value="Translin_fam"/>
</dbReference>
<comment type="similarity">
    <text evidence="3">Belongs to the translin family.</text>
</comment>
<evidence type="ECO:0000313" key="6">
    <source>
        <dbReference type="EMBL" id="KAF2857155.1"/>
    </source>
</evidence>
<dbReference type="InterPro" id="IPR016068">
    <property type="entry name" value="Translin_N"/>
</dbReference>
<evidence type="ECO:0000256" key="2">
    <source>
        <dbReference type="ARBA" id="ARBA00004496"/>
    </source>
</evidence>
<proteinExistence type="inferred from homology"/>
<dbReference type="EMBL" id="MU006062">
    <property type="protein sequence ID" value="KAF2857155.1"/>
    <property type="molecule type" value="Genomic_DNA"/>
</dbReference>
<dbReference type="CDD" id="cd14820">
    <property type="entry name" value="TRAX"/>
    <property type="match status" value="1"/>
</dbReference>
<protein>
    <submittedName>
        <fullName evidence="6">Translin</fullName>
    </submittedName>
</protein>
<dbReference type="InterPro" id="IPR016069">
    <property type="entry name" value="Translin_C"/>
</dbReference>
<dbReference type="AlphaFoldDB" id="A0A6A7BQV8"/>
<organism evidence="6 7">
    <name type="scientific">Piedraia hortae CBS 480.64</name>
    <dbReference type="NCBI Taxonomy" id="1314780"/>
    <lineage>
        <taxon>Eukaryota</taxon>
        <taxon>Fungi</taxon>
        <taxon>Dikarya</taxon>
        <taxon>Ascomycota</taxon>
        <taxon>Pezizomycotina</taxon>
        <taxon>Dothideomycetes</taxon>
        <taxon>Dothideomycetidae</taxon>
        <taxon>Capnodiales</taxon>
        <taxon>Piedraiaceae</taxon>
        <taxon>Piedraia</taxon>
    </lineage>
</organism>
<dbReference type="SUPFAM" id="SSF74784">
    <property type="entry name" value="Translin"/>
    <property type="match status" value="1"/>
</dbReference>
<dbReference type="Pfam" id="PF01997">
    <property type="entry name" value="Translin"/>
    <property type="match status" value="1"/>
</dbReference>
<dbReference type="OrthoDB" id="31005at2759"/>
<dbReference type="Gene3D" id="1.20.58.190">
    <property type="entry name" value="Translin, domain 1"/>
    <property type="match status" value="1"/>
</dbReference>
<dbReference type="Gene3D" id="1.20.58.200">
    <property type="entry name" value="Translin, domain 2"/>
    <property type="match status" value="1"/>
</dbReference>
<dbReference type="GO" id="GO:0005634">
    <property type="term" value="C:nucleus"/>
    <property type="evidence" value="ECO:0007669"/>
    <property type="project" value="UniProtKB-SubCell"/>
</dbReference>
<evidence type="ECO:0000256" key="4">
    <source>
        <dbReference type="ARBA" id="ARBA00022490"/>
    </source>
</evidence>
<evidence type="ECO:0000256" key="3">
    <source>
        <dbReference type="ARBA" id="ARBA00005902"/>
    </source>
</evidence>
<evidence type="ECO:0000256" key="1">
    <source>
        <dbReference type="ARBA" id="ARBA00004123"/>
    </source>
</evidence>
<dbReference type="InterPro" id="IPR036081">
    <property type="entry name" value="Translin_sf"/>
</dbReference>
<keyword evidence="4" id="KW-0963">Cytoplasm</keyword>
<gene>
    <name evidence="6" type="ORF">K470DRAFT_301499</name>
</gene>
<dbReference type="GO" id="GO:0043565">
    <property type="term" value="F:sequence-specific DNA binding"/>
    <property type="evidence" value="ECO:0007669"/>
    <property type="project" value="InterPro"/>
</dbReference>
<evidence type="ECO:0000313" key="7">
    <source>
        <dbReference type="Proteomes" id="UP000799421"/>
    </source>
</evidence>
<comment type="subcellular location">
    <subcellularLocation>
        <location evidence="2">Cytoplasm</location>
    </subcellularLocation>
    <subcellularLocation>
        <location evidence="1">Nucleus</location>
    </subcellularLocation>
</comment>